<feature type="domain" description="Alanine racemase C-terminal" evidence="8">
    <location>
        <begin position="244"/>
        <end position="369"/>
    </location>
</feature>
<comment type="catalytic activity">
    <reaction evidence="1 5">
        <text>L-alanine = D-alanine</text>
        <dbReference type="Rhea" id="RHEA:20249"/>
        <dbReference type="ChEBI" id="CHEBI:57416"/>
        <dbReference type="ChEBI" id="CHEBI:57972"/>
        <dbReference type="EC" id="5.1.1.1"/>
    </reaction>
</comment>
<dbReference type="GO" id="GO:0009252">
    <property type="term" value="P:peptidoglycan biosynthetic process"/>
    <property type="evidence" value="ECO:0007669"/>
    <property type="project" value="TreeGrafter"/>
</dbReference>
<dbReference type="PROSITE" id="PS00395">
    <property type="entry name" value="ALANINE_RACEMASE"/>
    <property type="match status" value="1"/>
</dbReference>
<evidence type="ECO:0000313" key="10">
    <source>
        <dbReference type="Proteomes" id="UP000251002"/>
    </source>
</evidence>
<dbReference type="CDD" id="cd00430">
    <property type="entry name" value="PLPDE_III_AR"/>
    <property type="match status" value="1"/>
</dbReference>
<feature type="modified residue" description="N6-(pyridoxal phosphate)lysine" evidence="5 6">
    <location>
        <position position="38"/>
    </location>
</feature>
<evidence type="ECO:0000256" key="5">
    <source>
        <dbReference type="HAMAP-Rule" id="MF_01201"/>
    </source>
</evidence>
<dbReference type="Gene3D" id="3.20.20.10">
    <property type="entry name" value="Alanine racemase"/>
    <property type="match status" value="1"/>
</dbReference>
<evidence type="ECO:0000256" key="1">
    <source>
        <dbReference type="ARBA" id="ARBA00000316"/>
    </source>
</evidence>
<dbReference type="UniPathway" id="UPA00042">
    <property type="reaction ID" value="UER00497"/>
</dbReference>
<dbReference type="InterPro" id="IPR029066">
    <property type="entry name" value="PLP-binding_barrel"/>
</dbReference>
<comment type="pathway">
    <text evidence="5">Amino-acid biosynthesis; D-alanine biosynthesis; D-alanine from L-alanine: step 1/1.</text>
</comment>
<evidence type="ECO:0000256" key="7">
    <source>
        <dbReference type="PIRSR" id="PIRSR600821-52"/>
    </source>
</evidence>
<evidence type="ECO:0000256" key="4">
    <source>
        <dbReference type="ARBA" id="ARBA00023235"/>
    </source>
</evidence>
<keyword evidence="10" id="KW-1185">Reference proteome</keyword>
<name>A0A365KSY4_9BACL</name>
<dbReference type="NCBIfam" id="TIGR00492">
    <property type="entry name" value="alr"/>
    <property type="match status" value="1"/>
</dbReference>
<dbReference type="AlphaFoldDB" id="A0A365KSY4"/>
<proteinExistence type="inferred from homology"/>
<evidence type="ECO:0000259" key="8">
    <source>
        <dbReference type="SMART" id="SM01005"/>
    </source>
</evidence>
<evidence type="ECO:0000256" key="3">
    <source>
        <dbReference type="ARBA" id="ARBA00022898"/>
    </source>
</evidence>
<dbReference type="Proteomes" id="UP000251002">
    <property type="component" value="Unassembled WGS sequence"/>
</dbReference>
<feature type="active site" description="Proton acceptor; specific for L-alanine" evidence="5">
    <location>
        <position position="265"/>
    </location>
</feature>
<dbReference type="FunFam" id="3.20.20.10:FF:000002">
    <property type="entry name" value="Alanine racemase"/>
    <property type="match status" value="1"/>
</dbReference>
<keyword evidence="3 5" id="KW-0663">Pyridoxal phosphate</keyword>
<comment type="caution">
    <text evidence="9">The sequence shown here is derived from an EMBL/GenBank/DDBJ whole genome shotgun (WGS) entry which is preliminary data.</text>
</comment>
<dbReference type="Pfam" id="PF01168">
    <property type="entry name" value="Ala_racemase_N"/>
    <property type="match status" value="1"/>
</dbReference>
<evidence type="ECO:0000313" key="9">
    <source>
        <dbReference type="EMBL" id="RAZ75793.1"/>
    </source>
</evidence>
<reference evidence="9 10" key="1">
    <citation type="submission" date="2018-06" db="EMBL/GenBank/DDBJ databases">
        <title>The draft genome sequences of strains SCU63 and S1.</title>
        <authorList>
            <person name="Gan L."/>
        </authorList>
    </citation>
    <scope>NUCLEOTIDE SEQUENCE [LARGE SCALE GENOMIC DNA]</scope>
    <source>
        <strain evidence="9 10">SCU63</strain>
    </source>
</reference>
<organism evidence="9 10">
    <name type="scientific">Planococcus halotolerans</name>
    <dbReference type="NCBI Taxonomy" id="2233542"/>
    <lineage>
        <taxon>Bacteria</taxon>
        <taxon>Bacillati</taxon>
        <taxon>Bacillota</taxon>
        <taxon>Bacilli</taxon>
        <taxon>Bacillales</taxon>
        <taxon>Caryophanaceae</taxon>
        <taxon>Planococcus</taxon>
    </lineage>
</organism>
<dbReference type="InterPro" id="IPR009006">
    <property type="entry name" value="Ala_racemase/Decarboxylase_C"/>
</dbReference>
<dbReference type="FunFam" id="2.40.37.10:FF:000006">
    <property type="entry name" value="Alanine racemase"/>
    <property type="match status" value="1"/>
</dbReference>
<dbReference type="GO" id="GO:0008784">
    <property type="term" value="F:alanine racemase activity"/>
    <property type="evidence" value="ECO:0007669"/>
    <property type="project" value="UniProtKB-UniRule"/>
</dbReference>
<dbReference type="GO" id="GO:0030632">
    <property type="term" value="P:D-alanine biosynthetic process"/>
    <property type="evidence" value="ECO:0007669"/>
    <property type="project" value="UniProtKB-UniRule"/>
</dbReference>
<sequence>METNYRPTKAIIDLAAIDHNIRALKERAGGARLMAVVKADAYGHGVLEVARQALKSGASMLAVATPDEALHLRKNKIEAELLVMGASPVNFIPEAISRNINLTAYSLEWLEEAAKELKEMEAGSPLQIHLKFDTGMRRIGLQPEEAEEAFEFVGQHPFQVEGLYTHFATADEGDHPLFLKQVERINTIKKKWNRGNLVFHVSNSAAAIMHPELAFDAVRAGISIYGIAPSAYVKREMPLELKQAMSLETEIIHVKKVQKGETLSYGATYTCVEDEWIATLPIGYADGLIRGLQGQEVLVDGQRMPIVGRICMDQCMIRLPRKFPVGEKVQLLGSQQGTTILIDEWAEKLGTIPYEIPCILTKRVPRLYIGA</sequence>
<keyword evidence="4 5" id="KW-0413">Isomerase</keyword>
<dbReference type="GO" id="GO:0030170">
    <property type="term" value="F:pyridoxal phosphate binding"/>
    <property type="evidence" value="ECO:0007669"/>
    <property type="project" value="UniProtKB-UniRule"/>
</dbReference>
<dbReference type="PRINTS" id="PR00992">
    <property type="entry name" value="ALARACEMASE"/>
</dbReference>
<protein>
    <recommendedName>
        <fullName evidence="5">Alanine racemase</fullName>
        <ecNumber evidence="5">5.1.1.1</ecNumber>
    </recommendedName>
</protein>
<evidence type="ECO:0000256" key="6">
    <source>
        <dbReference type="PIRSR" id="PIRSR600821-50"/>
    </source>
</evidence>
<dbReference type="InterPro" id="IPR001608">
    <property type="entry name" value="Ala_racemase_N"/>
</dbReference>
<evidence type="ECO:0000256" key="2">
    <source>
        <dbReference type="ARBA" id="ARBA00001933"/>
    </source>
</evidence>
<dbReference type="InterPro" id="IPR020622">
    <property type="entry name" value="Ala_racemase_pyridoxalP-BS"/>
</dbReference>
<comment type="similarity">
    <text evidence="5">Belongs to the alanine racemase family.</text>
</comment>
<comment type="cofactor">
    <cofactor evidence="2 5 6">
        <name>pyridoxal 5'-phosphate</name>
        <dbReference type="ChEBI" id="CHEBI:597326"/>
    </cofactor>
</comment>
<dbReference type="PANTHER" id="PTHR30511">
    <property type="entry name" value="ALANINE RACEMASE"/>
    <property type="match status" value="1"/>
</dbReference>
<accession>A0A365KSY4</accession>
<dbReference type="EC" id="5.1.1.1" evidence="5"/>
<dbReference type="SMART" id="SM01005">
    <property type="entry name" value="Ala_racemase_C"/>
    <property type="match status" value="1"/>
</dbReference>
<feature type="active site" description="Proton acceptor; specific for D-alanine" evidence="5">
    <location>
        <position position="38"/>
    </location>
</feature>
<dbReference type="InterPro" id="IPR000821">
    <property type="entry name" value="Ala_racemase"/>
</dbReference>
<dbReference type="GO" id="GO:0005829">
    <property type="term" value="C:cytosol"/>
    <property type="evidence" value="ECO:0007669"/>
    <property type="project" value="TreeGrafter"/>
</dbReference>
<dbReference type="SUPFAM" id="SSF51419">
    <property type="entry name" value="PLP-binding barrel"/>
    <property type="match status" value="1"/>
</dbReference>
<comment type="function">
    <text evidence="5">Catalyzes the interconversion of L-alanine and D-alanine. May also act on other amino acids.</text>
</comment>
<dbReference type="PANTHER" id="PTHR30511:SF0">
    <property type="entry name" value="ALANINE RACEMASE, CATABOLIC-RELATED"/>
    <property type="match status" value="1"/>
</dbReference>
<dbReference type="SUPFAM" id="SSF50621">
    <property type="entry name" value="Alanine racemase C-terminal domain-like"/>
    <property type="match status" value="1"/>
</dbReference>
<dbReference type="Gene3D" id="2.40.37.10">
    <property type="entry name" value="Lyase, Ornithine Decarboxylase, Chain A, domain 1"/>
    <property type="match status" value="1"/>
</dbReference>
<feature type="binding site" evidence="5 7">
    <location>
        <position position="138"/>
    </location>
    <ligand>
        <name>substrate</name>
    </ligand>
</feature>
<dbReference type="InterPro" id="IPR011079">
    <property type="entry name" value="Ala_racemase_C"/>
</dbReference>
<dbReference type="RefSeq" id="WP_112224183.1">
    <property type="nucleotide sequence ID" value="NZ_CP047673.1"/>
</dbReference>
<dbReference type="EMBL" id="QLZR01000005">
    <property type="protein sequence ID" value="RAZ75793.1"/>
    <property type="molecule type" value="Genomic_DNA"/>
</dbReference>
<dbReference type="Pfam" id="PF00842">
    <property type="entry name" value="Ala_racemase_C"/>
    <property type="match status" value="1"/>
</dbReference>
<gene>
    <name evidence="9" type="primary">alr</name>
    <name evidence="9" type="ORF">DP120_13305</name>
</gene>
<dbReference type="HAMAP" id="MF_01201">
    <property type="entry name" value="Ala_racemase"/>
    <property type="match status" value="1"/>
</dbReference>
<feature type="binding site" evidence="5 7">
    <location>
        <position position="312"/>
    </location>
    <ligand>
        <name>substrate</name>
    </ligand>
</feature>